<evidence type="ECO:0000256" key="6">
    <source>
        <dbReference type="ARBA" id="ARBA00023043"/>
    </source>
</evidence>
<reference evidence="11" key="2">
    <citation type="submission" date="2012-01" db="EMBL/GenBank/DDBJ databases">
        <authorList>
            <person name="Biehl B.S."/>
            <person name="Ding Y."/>
            <person name="Dugan-Rocha S.P."/>
            <person name="Gibbs R.A."/>
            <person name="Glasner J.D."/>
            <person name="Kovar C."/>
            <person name="Muzny D.M."/>
            <person name="Neeno-Eckwall E.C."/>
            <person name="Perna N.T."/>
            <person name="Qin X."/>
            <person name="von Bodman S.B."/>
            <person name="Weinstock G.M."/>
        </authorList>
    </citation>
    <scope>NUCLEOTIDE SEQUENCE</scope>
    <source>
        <strain evidence="11">DC283</strain>
    </source>
</reference>
<geneLocation type="plasmid" evidence="10 13">
    <name>pDSJ08</name>
</geneLocation>
<organism evidence="11 12">
    <name type="scientific">Pantoea stewartii subsp. stewartii DC283</name>
    <dbReference type="NCBI Taxonomy" id="660596"/>
    <lineage>
        <taxon>Bacteria</taxon>
        <taxon>Pseudomonadati</taxon>
        <taxon>Pseudomonadota</taxon>
        <taxon>Gammaproteobacteria</taxon>
        <taxon>Enterobacterales</taxon>
        <taxon>Erwiniaceae</taxon>
        <taxon>Pantoea</taxon>
    </lineage>
</organism>
<dbReference type="InterPro" id="IPR010366">
    <property type="entry name" value="OspC1-4"/>
</dbReference>
<dbReference type="GO" id="GO:0140740">
    <property type="term" value="F:ADP-riboxanase activity"/>
    <property type="evidence" value="ECO:0007669"/>
    <property type="project" value="UniProtKB-ARBA"/>
</dbReference>
<protein>
    <submittedName>
        <fullName evidence="11">OspC1 family protein</fullName>
    </submittedName>
</protein>
<comment type="subcellular location">
    <subcellularLocation>
        <location evidence="1">Secreted</location>
    </subcellularLocation>
</comment>
<proteinExistence type="inferred from homology"/>
<dbReference type="Proteomes" id="UP000192380">
    <property type="component" value="Plasmid pDSJ08"/>
</dbReference>
<keyword evidence="3" id="KW-0800">Toxin</keyword>
<keyword evidence="5" id="KW-0843">Virulence</keyword>
<evidence type="ECO:0000256" key="9">
    <source>
        <dbReference type="ARBA" id="ARBA00047641"/>
    </source>
</evidence>
<reference evidence="11 12" key="1">
    <citation type="journal article" date="2012" name="Mol. Microbiol.">
        <title>The genetic and structural basis of two distinct terminal side branch residues in stewartan and amylovoran exopolysaccharides and their potential role in host adaptation.</title>
        <authorList>
            <person name="Wang X."/>
            <person name="Yang F."/>
            <person name="von Bodman S.B."/>
        </authorList>
    </citation>
    <scope>NUCLEOTIDE SEQUENCE [LARGE SCALE GENOMIC DNA]</scope>
    <source>
        <strain evidence="11 12">DC283</strain>
    </source>
</reference>
<dbReference type="EMBL" id="CP017589">
    <property type="protein sequence ID" value="ARF52346.1"/>
    <property type="molecule type" value="Genomic_DNA"/>
</dbReference>
<evidence type="ECO:0000313" key="12">
    <source>
        <dbReference type="Proteomes" id="UP000005050"/>
    </source>
</evidence>
<evidence type="ECO:0000256" key="8">
    <source>
        <dbReference type="ARBA" id="ARBA00029451"/>
    </source>
</evidence>
<evidence type="ECO:0000256" key="2">
    <source>
        <dbReference type="ARBA" id="ARBA00022525"/>
    </source>
</evidence>
<dbReference type="PATRIC" id="fig|660596.6.peg.5126"/>
<gene>
    <name evidence="11" type="ORF">CKS_4507</name>
    <name evidence="10" type="ORF">DSJ_24210</name>
</gene>
<keyword evidence="2" id="KW-0964">Secreted</keyword>
<dbReference type="GO" id="GO:0005576">
    <property type="term" value="C:extracellular region"/>
    <property type="evidence" value="ECO:0007669"/>
    <property type="project" value="UniProtKB-SubCell"/>
</dbReference>
<evidence type="ECO:0000256" key="1">
    <source>
        <dbReference type="ARBA" id="ARBA00004613"/>
    </source>
</evidence>
<evidence type="ECO:0000313" key="11">
    <source>
        <dbReference type="EMBL" id="EHT98016.1"/>
    </source>
</evidence>
<comment type="catalytic activity">
    <reaction evidence="9">
        <text>L-arginyl-[protein] + NAD(+) = ADP-riboxanated L-argininyl-[protein] + nicotinamide + NH4(+) + H(+)</text>
        <dbReference type="Rhea" id="RHEA:69500"/>
        <dbReference type="Rhea" id="RHEA-COMP:10532"/>
        <dbReference type="Rhea" id="RHEA-COMP:17719"/>
        <dbReference type="ChEBI" id="CHEBI:15378"/>
        <dbReference type="ChEBI" id="CHEBI:17154"/>
        <dbReference type="ChEBI" id="CHEBI:28938"/>
        <dbReference type="ChEBI" id="CHEBI:29965"/>
        <dbReference type="ChEBI" id="CHEBI:57540"/>
        <dbReference type="ChEBI" id="CHEBI:184300"/>
    </reaction>
    <physiologicalReaction direction="left-to-right" evidence="9">
        <dbReference type="Rhea" id="RHEA:69501"/>
    </physiologicalReaction>
</comment>
<dbReference type="Proteomes" id="UP000005050">
    <property type="component" value="Unassembled WGS sequence"/>
</dbReference>
<keyword evidence="13" id="KW-1185">Reference proteome</keyword>
<evidence type="ECO:0000256" key="3">
    <source>
        <dbReference type="ARBA" id="ARBA00022656"/>
    </source>
</evidence>
<evidence type="ECO:0000256" key="5">
    <source>
        <dbReference type="ARBA" id="ARBA00023026"/>
    </source>
</evidence>
<reference evidence="10 13" key="3">
    <citation type="submission" date="2016-10" db="EMBL/GenBank/DDBJ databases">
        <title>Complete Genome Assembly of Pantoea stewartii subsp. stewartii DC283, a Corn Pathogen.</title>
        <authorList>
            <person name="Duong D.A."/>
            <person name="Stevens A.M."/>
            <person name="Jensen R.V."/>
        </authorList>
    </citation>
    <scope>NUCLEOTIDE SEQUENCE [LARGE SCALE GENOMIC DNA]</scope>
    <source>
        <strain evidence="10 13">DC283</strain>
        <plasmid evidence="10 13">pDSJ08</plasmid>
    </source>
</reference>
<sequence>MKLTHSLVNSQQNNFACLPPDRETEGERSNTMKNVISVQNVPDTMLKSNDLKNRSADVIKTFFKKTIAAQSYNKMFSKGDNFKDLGIALTDSSARKSSLHSLQHLNNVSKNYLTKIKEKTQDLTSQEKVLLSKVVDAKIHFRHQSNSSLVDAAGILNIMSLNKLQSNEINTAKNTYSEDIRCLSNQDFVFFGVEFSDDKAQLPLNTRHSTVDFGANAYIVDEQFPHGYLTLTDHFDNTIPPAFMHEHKEFIAQFSEVRNEIYRKVHGDKGTKDIPIFNSKDMKLGLGLHLINFLRNSNDTEFKRFALNENLDGKNLDRIINFVFQPEFHVPRMVSTDNFKEVKLREISVEDAVKASNFKALSAHMRNKDDACKVMGLAIKHAKKDVVDLLFSKFSFTRSNVVKMSTSYEDIEYSLSNHSADEKILRDFLERGLVEPNNAFRRVNSGDTMLDNALKYNKKEMIAILLEYGAIRGKEINNHR</sequence>
<keyword evidence="7" id="KW-0456">Lyase</keyword>
<keyword evidence="6" id="KW-0040">ANK repeat</keyword>
<dbReference type="KEGG" id="pstw:DSJ_24210"/>
<dbReference type="GO" id="GO:0090729">
    <property type="term" value="F:toxin activity"/>
    <property type="evidence" value="ECO:0007669"/>
    <property type="project" value="UniProtKB-KW"/>
</dbReference>
<keyword evidence="4" id="KW-0677">Repeat</keyword>
<name>H3RL21_PANSE</name>
<dbReference type="Pfam" id="PF06128">
    <property type="entry name" value="Shigella_OspC"/>
    <property type="match status" value="1"/>
</dbReference>
<evidence type="ECO:0000256" key="4">
    <source>
        <dbReference type="ARBA" id="ARBA00022737"/>
    </source>
</evidence>
<dbReference type="EMBL" id="AHIE01000039">
    <property type="protein sequence ID" value="EHT98016.1"/>
    <property type="molecule type" value="Genomic_DNA"/>
</dbReference>
<evidence type="ECO:0000313" key="13">
    <source>
        <dbReference type="Proteomes" id="UP000192380"/>
    </source>
</evidence>
<comment type="similarity">
    <text evidence="8">Belongs to the OspC family.</text>
</comment>
<keyword evidence="10" id="KW-0614">Plasmid</keyword>
<evidence type="ECO:0000256" key="7">
    <source>
        <dbReference type="ARBA" id="ARBA00023239"/>
    </source>
</evidence>
<evidence type="ECO:0000313" key="10">
    <source>
        <dbReference type="EMBL" id="ARF52346.1"/>
    </source>
</evidence>
<accession>H3RL21</accession>
<dbReference type="RefSeq" id="WP_006122225.1">
    <property type="nucleotide sequence ID" value="NZ_AHIE01000039.1"/>
</dbReference>
<dbReference type="OrthoDB" id="8596416at2"/>
<dbReference type="AlphaFoldDB" id="H3RL21"/>